<dbReference type="EMBL" id="JAASQL010000005">
    <property type="protein sequence ID" value="NIJ46335.1"/>
    <property type="molecule type" value="Genomic_DNA"/>
</dbReference>
<dbReference type="RefSeq" id="WP_208412367.1">
    <property type="nucleotide sequence ID" value="NZ_JAASQL010000005.1"/>
</dbReference>
<proteinExistence type="predicted"/>
<comment type="caution">
    <text evidence="1">The sequence shown here is derived from an EMBL/GenBank/DDBJ whole genome shotgun (WGS) entry which is preliminary data.</text>
</comment>
<evidence type="ECO:0000313" key="2">
    <source>
        <dbReference type="Proteomes" id="UP000745859"/>
    </source>
</evidence>
<evidence type="ECO:0000313" key="1">
    <source>
        <dbReference type="EMBL" id="NIJ46335.1"/>
    </source>
</evidence>
<name>A0ABX0UBX4_9FLAO</name>
<protein>
    <submittedName>
        <fullName evidence="1">Uncharacterized protein</fullName>
    </submittedName>
</protein>
<dbReference type="Proteomes" id="UP000745859">
    <property type="component" value="Unassembled WGS sequence"/>
</dbReference>
<organism evidence="1 2">
    <name type="scientific">Wenyingzhuangia heitensis</name>
    <dbReference type="NCBI Taxonomy" id="1487859"/>
    <lineage>
        <taxon>Bacteria</taxon>
        <taxon>Pseudomonadati</taxon>
        <taxon>Bacteroidota</taxon>
        <taxon>Flavobacteriia</taxon>
        <taxon>Flavobacteriales</taxon>
        <taxon>Flavobacteriaceae</taxon>
        <taxon>Wenyingzhuangia</taxon>
    </lineage>
</organism>
<keyword evidence="2" id="KW-1185">Reference proteome</keyword>
<gene>
    <name evidence="1" type="ORF">FHR24_002819</name>
</gene>
<sequence length="84" mass="9991">MDWSYYMGECRAKDWLRKVTNYGPLDIAGFPRGSYYMFKSLWRDDTPVISMYTQTQAKSIYKVDVSGKVVKKKKGHWELAPREW</sequence>
<reference evidence="1 2" key="1">
    <citation type="submission" date="2020-03" db="EMBL/GenBank/DDBJ databases">
        <title>Genomic Encyclopedia of Type Strains, Phase IV (KMG-IV): sequencing the most valuable type-strain genomes for metagenomic binning, comparative biology and taxonomic classification.</title>
        <authorList>
            <person name="Goeker M."/>
        </authorList>
    </citation>
    <scope>NUCLEOTIDE SEQUENCE [LARGE SCALE GENOMIC DNA]</scope>
    <source>
        <strain evidence="1 2">DSM 101599</strain>
    </source>
</reference>
<accession>A0ABX0UBX4</accession>
<dbReference type="Gene3D" id="3.20.20.80">
    <property type="entry name" value="Glycosidases"/>
    <property type="match status" value="1"/>
</dbReference>